<dbReference type="InterPro" id="IPR004846">
    <property type="entry name" value="T2SS/T3SS_dom"/>
</dbReference>
<keyword evidence="9" id="KW-1185">Reference proteome</keyword>
<sequence>MPHRLILLGLLVLLGACASRPPDPPPSSPPSTTPPQPVRHPIVLPRPQSQTLLLSVAVDNVPVRELLQALARDARIDLDLHPQVQGSVTLQARQRSLPHLLERIRVQLPLRYRLHEGVLSVRPDTPYLHSYPIDYPSFARTFEAGLGSALGAQTSQEDSNRSTLTLISRGGNDFWAGLAANVQALIDLDLSDQERQSRLQRDRQFQLELVKAASPLPTSGNSSTTPAPNNGESINTALRSVSNNNLSNVAIHRETGTLTVAATERQHRTVARFLAQVIAASRRQVMIEATVVEIRLGDGFQSGIDWQRVGELFGTTLTLGQQAGLHAPAAFSINLKRGSLDASLRLLSRFGDARVLSNPRLLALNNQPALLKVVEELQYLEQGALQTVPVGLQLALTPQIGAQGDITLLIRPTLTRLKDFAIDPASGKPLAPQRFVRELETVLRLTDGQTAVIGGLMEKQQSRQSDGLPNLLDLPWLGRLFGRHDESRAKTELVLLLRPRLIDASPVVSLSHRSNPDLTDTSSQEEALP</sequence>
<accession>A0ABV8MPK8</accession>
<dbReference type="PROSITE" id="PS51257">
    <property type="entry name" value="PROKAR_LIPOPROTEIN"/>
    <property type="match status" value="1"/>
</dbReference>
<keyword evidence="3" id="KW-0472">Membrane</keyword>
<dbReference type="PRINTS" id="PR00811">
    <property type="entry name" value="BCTERIALGSPD"/>
</dbReference>
<feature type="compositionally biased region" description="Polar residues" evidence="5">
    <location>
        <begin position="216"/>
        <end position="234"/>
    </location>
</feature>
<dbReference type="Gene3D" id="3.55.50.30">
    <property type="match status" value="1"/>
</dbReference>
<organism evidence="8 9">
    <name type="scientific">Chitinimonas lacunae</name>
    <dbReference type="NCBI Taxonomy" id="1963018"/>
    <lineage>
        <taxon>Bacteria</taxon>
        <taxon>Pseudomonadati</taxon>
        <taxon>Pseudomonadota</taxon>
        <taxon>Betaproteobacteria</taxon>
        <taxon>Neisseriales</taxon>
        <taxon>Chitinibacteraceae</taxon>
        <taxon>Chitinimonas</taxon>
    </lineage>
</organism>
<comment type="caution">
    <text evidence="8">The sequence shown here is derived from an EMBL/GenBank/DDBJ whole genome shotgun (WGS) entry which is preliminary data.</text>
</comment>
<dbReference type="PANTHER" id="PTHR30332:SF24">
    <property type="entry name" value="SECRETIN GSPD-RELATED"/>
    <property type="match status" value="1"/>
</dbReference>
<feature type="chain" id="PRO_5045613264" evidence="6">
    <location>
        <begin position="19"/>
        <end position="529"/>
    </location>
</feature>
<dbReference type="Proteomes" id="UP001595791">
    <property type="component" value="Unassembled WGS sequence"/>
</dbReference>
<feature type="region of interest" description="Disordered" evidence="5">
    <location>
        <begin position="214"/>
        <end position="234"/>
    </location>
</feature>
<feature type="signal peptide" evidence="6">
    <location>
        <begin position="1"/>
        <end position="18"/>
    </location>
</feature>
<evidence type="ECO:0000256" key="2">
    <source>
        <dbReference type="ARBA" id="ARBA00022729"/>
    </source>
</evidence>
<feature type="compositionally biased region" description="Pro residues" evidence="5">
    <location>
        <begin position="21"/>
        <end position="38"/>
    </location>
</feature>
<evidence type="ECO:0000256" key="6">
    <source>
        <dbReference type="SAM" id="SignalP"/>
    </source>
</evidence>
<dbReference type="PANTHER" id="PTHR30332">
    <property type="entry name" value="PROBABLE GENERAL SECRETION PATHWAY PROTEIN D"/>
    <property type="match status" value="1"/>
</dbReference>
<dbReference type="EMBL" id="JBHSBU010000001">
    <property type="protein sequence ID" value="MFC4160113.1"/>
    <property type="molecule type" value="Genomic_DNA"/>
</dbReference>
<dbReference type="Pfam" id="PF00263">
    <property type="entry name" value="Secretin"/>
    <property type="match status" value="1"/>
</dbReference>
<comment type="similarity">
    <text evidence="4">Belongs to the bacterial secretin family.</text>
</comment>
<proteinExistence type="inferred from homology"/>
<dbReference type="InterPro" id="IPR001775">
    <property type="entry name" value="GspD/PilQ"/>
</dbReference>
<evidence type="ECO:0000256" key="3">
    <source>
        <dbReference type="ARBA" id="ARBA00023136"/>
    </source>
</evidence>
<evidence type="ECO:0000259" key="7">
    <source>
        <dbReference type="Pfam" id="PF00263"/>
    </source>
</evidence>
<evidence type="ECO:0000256" key="4">
    <source>
        <dbReference type="RuleBase" id="RU004003"/>
    </source>
</evidence>
<name>A0ABV8MPK8_9NEIS</name>
<evidence type="ECO:0000256" key="5">
    <source>
        <dbReference type="SAM" id="MobiDB-lite"/>
    </source>
</evidence>
<keyword evidence="2 6" id="KW-0732">Signal</keyword>
<protein>
    <submittedName>
        <fullName evidence="8">Type II secretion system protein GspD</fullName>
    </submittedName>
</protein>
<reference evidence="9" key="1">
    <citation type="journal article" date="2019" name="Int. J. Syst. Evol. Microbiol.">
        <title>The Global Catalogue of Microorganisms (GCM) 10K type strain sequencing project: providing services to taxonomists for standard genome sequencing and annotation.</title>
        <authorList>
            <consortium name="The Broad Institute Genomics Platform"/>
            <consortium name="The Broad Institute Genome Sequencing Center for Infectious Disease"/>
            <person name="Wu L."/>
            <person name="Ma J."/>
        </authorList>
    </citation>
    <scope>NUCLEOTIDE SEQUENCE [LARGE SCALE GENOMIC DNA]</scope>
    <source>
        <strain evidence="9">LMG 29894</strain>
    </source>
</reference>
<evidence type="ECO:0000256" key="1">
    <source>
        <dbReference type="ARBA" id="ARBA00004370"/>
    </source>
</evidence>
<dbReference type="RefSeq" id="WP_378164586.1">
    <property type="nucleotide sequence ID" value="NZ_JBHSBU010000001.1"/>
</dbReference>
<feature type="region of interest" description="Disordered" evidence="5">
    <location>
        <begin position="19"/>
        <end position="40"/>
    </location>
</feature>
<feature type="domain" description="Type II/III secretion system secretin-like" evidence="7">
    <location>
        <begin position="347"/>
        <end position="502"/>
    </location>
</feature>
<evidence type="ECO:0000313" key="8">
    <source>
        <dbReference type="EMBL" id="MFC4160113.1"/>
    </source>
</evidence>
<evidence type="ECO:0000313" key="9">
    <source>
        <dbReference type="Proteomes" id="UP001595791"/>
    </source>
</evidence>
<comment type="subcellular location">
    <subcellularLocation>
        <location evidence="1">Membrane</location>
    </subcellularLocation>
</comment>
<gene>
    <name evidence="8" type="ORF">ACFOW7_12210</name>
</gene>
<dbReference type="InterPro" id="IPR050810">
    <property type="entry name" value="Bact_Secretion_Sys_Channel"/>
</dbReference>